<accession>A0AAD7RGL5</accession>
<proteinExistence type="inferred from homology"/>
<dbReference type="GO" id="GO:0070062">
    <property type="term" value="C:extracellular exosome"/>
    <property type="evidence" value="ECO:0007669"/>
    <property type="project" value="TreeGrafter"/>
</dbReference>
<dbReference type="GO" id="GO:0005509">
    <property type="term" value="F:calcium ion binding"/>
    <property type="evidence" value="ECO:0007669"/>
    <property type="project" value="InterPro"/>
</dbReference>
<evidence type="ECO:0000256" key="3">
    <source>
        <dbReference type="ARBA" id="ARBA00022837"/>
    </source>
</evidence>
<comment type="caution">
    <text evidence="5">The sequence shown here is derived from an EMBL/GenBank/DDBJ whole genome shotgun (WGS) entry which is preliminary data.</text>
</comment>
<evidence type="ECO:0000256" key="2">
    <source>
        <dbReference type="ARBA" id="ARBA00022723"/>
    </source>
</evidence>
<dbReference type="GO" id="GO:0043542">
    <property type="term" value="P:endothelial cell migration"/>
    <property type="evidence" value="ECO:0007669"/>
    <property type="project" value="TreeGrafter"/>
</dbReference>
<dbReference type="InterPro" id="IPR013787">
    <property type="entry name" value="S100_Ca-bd_sub"/>
</dbReference>
<dbReference type="PANTHER" id="PTHR11639:SF134">
    <property type="entry name" value="PROTEIN S100-A1-RELATED"/>
    <property type="match status" value="1"/>
</dbReference>
<evidence type="ECO:0000256" key="1">
    <source>
        <dbReference type="ARBA" id="ARBA00007323"/>
    </source>
</evidence>
<gene>
    <name evidence="5" type="ORF">AAFF_G00214810</name>
</gene>
<keyword evidence="3" id="KW-0106">Calcium</keyword>
<reference evidence="5" key="1">
    <citation type="journal article" date="2023" name="Science">
        <title>Genome structures resolve the early diversification of teleost fishes.</title>
        <authorList>
            <person name="Parey E."/>
            <person name="Louis A."/>
            <person name="Montfort J."/>
            <person name="Bouchez O."/>
            <person name="Roques C."/>
            <person name="Iampietro C."/>
            <person name="Lluch J."/>
            <person name="Castinel A."/>
            <person name="Donnadieu C."/>
            <person name="Desvignes T."/>
            <person name="Floi Bucao C."/>
            <person name="Jouanno E."/>
            <person name="Wen M."/>
            <person name="Mejri S."/>
            <person name="Dirks R."/>
            <person name="Jansen H."/>
            <person name="Henkel C."/>
            <person name="Chen W.J."/>
            <person name="Zahm M."/>
            <person name="Cabau C."/>
            <person name="Klopp C."/>
            <person name="Thompson A.W."/>
            <person name="Robinson-Rechavi M."/>
            <person name="Braasch I."/>
            <person name="Lecointre G."/>
            <person name="Bobe J."/>
            <person name="Postlethwait J.H."/>
            <person name="Berthelot C."/>
            <person name="Roest Crollius H."/>
            <person name="Guiguen Y."/>
        </authorList>
    </citation>
    <scope>NUCLEOTIDE SEQUENCE</scope>
    <source>
        <strain evidence="5">NC1722</strain>
    </source>
</reference>
<dbReference type="InterPro" id="IPR011992">
    <property type="entry name" value="EF-hand-dom_pair"/>
</dbReference>
<dbReference type="GO" id="GO:0005737">
    <property type="term" value="C:cytoplasm"/>
    <property type="evidence" value="ECO:0007669"/>
    <property type="project" value="TreeGrafter"/>
</dbReference>
<evidence type="ECO:0000313" key="5">
    <source>
        <dbReference type="EMBL" id="KAJ8383794.1"/>
    </source>
</evidence>
<organism evidence="5 6">
    <name type="scientific">Aldrovandia affinis</name>
    <dbReference type="NCBI Taxonomy" id="143900"/>
    <lineage>
        <taxon>Eukaryota</taxon>
        <taxon>Metazoa</taxon>
        <taxon>Chordata</taxon>
        <taxon>Craniata</taxon>
        <taxon>Vertebrata</taxon>
        <taxon>Euteleostomi</taxon>
        <taxon>Actinopterygii</taxon>
        <taxon>Neopterygii</taxon>
        <taxon>Teleostei</taxon>
        <taxon>Notacanthiformes</taxon>
        <taxon>Halosauridae</taxon>
        <taxon>Aldrovandia</taxon>
    </lineage>
</organism>
<feature type="domain" description="EF-hand" evidence="4">
    <location>
        <begin position="70"/>
        <end position="105"/>
    </location>
</feature>
<comment type="similarity">
    <text evidence="1">Belongs to the S-100 family.</text>
</comment>
<dbReference type="Proteomes" id="UP001221898">
    <property type="component" value="Unassembled WGS sequence"/>
</dbReference>
<dbReference type="Pfam" id="PF01023">
    <property type="entry name" value="S_100"/>
    <property type="match status" value="1"/>
</dbReference>
<dbReference type="PANTHER" id="PTHR11639">
    <property type="entry name" value="S100 CALCIUM-BINDING PROTEIN"/>
    <property type="match status" value="1"/>
</dbReference>
<dbReference type="Gene3D" id="1.10.238.10">
    <property type="entry name" value="EF-hand"/>
    <property type="match status" value="1"/>
</dbReference>
<dbReference type="GO" id="GO:0046914">
    <property type="term" value="F:transition metal ion binding"/>
    <property type="evidence" value="ECO:0007669"/>
    <property type="project" value="InterPro"/>
</dbReference>
<keyword evidence="2" id="KW-0479">Metal-binding</keyword>
<evidence type="ECO:0000313" key="6">
    <source>
        <dbReference type="Proteomes" id="UP001221898"/>
    </source>
</evidence>
<dbReference type="InterPro" id="IPR002048">
    <property type="entry name" value="EF_hand_dom"/>
</dbReference>
<dbReference type="InterPro" id="IPR034325">
    <property type="entry name" value="S-100_dom"/>
</dbReference>
<dbReference type="AlphaFoldDB" id="A0AAD7RGL5"/>
<dbReference type="PROSITE" id="PS50222">
    <property type="entry name" value="EF_HAND_2"/>
    <property type="match status" value="1"/>
</dbReference>
<dbReference type="PROSITE" id="PS00018">
    <property type="entry name" value="EF_HAND_1"/>
    <property type="match status" value="1"/>
</dbReference>
<dbReference type="EMBL" id="JAINUG010000285">
    <property type="protein sequence ID" value="KAJ8383794.1"/>
    <property type="molecule type" value="Genomic_DNA"/>
</dbReference>
<protein>
    <recommendedName>
        <fullName evidence="4">EF-hand domain-containing protein</fullName>
    </recommendedName>
</protein>
<dbReference type="SMART" id="SM01394">
    <property type="entry name" value="S_100"/>
    <property type="match status" value="1"/>
</dbReference>
<dbReference type="SUPFAM" id="SSF47473">
    <property type="entry name" value="EF-hand"/>
    <property type="match status" value="1"/>
</dbReference>
<name>A0AAD7RGL5_9TELE</name>
<sequence>MDELTGDLIHLCFTPCRPHYVNRVTMSLESAVKIVAEVFHRYAGEDERKNTLSCEELKKLLQAECSSHADWAGKLTSLMQRLDENEDGQIDIVEFGTLIGMMAKRM</sequence>
<evidence type="ECO:0000259" key="4">
    <source>
        <dbReference type="PROSITE" id="PS50222"/>
    </source>
</evidence>
<keyword evidence="6" id="KW-1185">Reference proteome</keyword>
<dbReference type="InterPro" id="IPR018247">
    <property type="entry name" value="EF_Hand_1_Ca_BS"/>
</dbReference>
<dbReference type="CDD" id="cd00213">
    <property type="entry name" value="S-100"/>
    <property type="match status" value="1"/>
</dbReference>
<dbReference type="GO" id="GO:0048306">
    <property type="term" value="F:calcium-dependent protein binding"/>
    <property type="evidence" value="ECO:0007669"/>
    <property type="project" value="TreeGrafter"/>
</dbReference>